<evidence type="ECO:0000313" key="2">
    <source>
        <dbReference type="Proteomes" id="UP000016496"/>
    </source>
</evidence>
<dbReference type="HOGENOM" id="CLU_3285218_0_0_10"/>
<dbReference type="Proteomes" id="UP000016496">
    <property type="component" value="Unassembled WGS sequence"/>
</dbReference>
<dbReference type="EMBL" id="AWSV01000096">
    <property type="protein sequence ID" value="ERI85301.1"/>
    <property type="molecule type" value="Genomic_DNA"/>
</dbReference>
<accession>U2DZD8</accession>
<comment type="caution">
    <text evidence="1">The sequence shown here is derived from an EMBL/GenBank/DDBJ whole genome shotgun (WGS) entry which is preliminary data.</text>
</comment>
<dbReference type="PATRIC" id="fig|1321819.3.peg.1717"/>
<name>U2DZD8_9BACE</name>
<gene>
    <name evidence="1" type="ORF">HMPREF1981_01858</name>
</gene>
<proteinExistence type="predicted"/>
<evidence type="ECO:0000313" key="1">
    <source>
        <dbReference type="EMBL" id="ERI85301.1"/>
    </source>
</evidence>
<reference evidence="1 2" key="1">
    <citation type="submission" date="2013-08" db="EMBL/GenBank/DDBJ databases">
        <authorList>
            <person name="Weinstock G."/>
            <person name="Sodergren E."/>
            <person name="Wylie T."/>
            <person name="Fulton L."/>
            <person name="Fulton R."/>
            <person name="Fronick C."/>
            <person name="O'Laughlin M."/>
            <person name="Godfrey J."/>
            <person name="Miner T."/>
            <person name="Herter B."/>
            <person name="Appelbaum E."/>
            <person name="Cordes M."/>
            <person name="Lek S."/>
            <person name="Wollam A."/>
            <person name="Pepin K.H."/>
            <person name="Palsikar V.B."/>
            <person name="Mitreva M."/>
            <person name="Wilson R.K."/>
        </authorList>
    </citation>
    <scope>NUCLEOTIDE SEQUENCE [LARGE SCALE GENOMIC DNA]</scope>
    <source>
        <strain evidence="1 2">F0041</strain>
    </source>
</reference>
<protein>
    <submittedName>
        <fullName evidence="1">Uncharacterized protein</fullName>
    </submittedName>
</protein>
<dbReference type="AlphaFoldDB" id="U2DZD8"/>
<organism evidence="1 2">
    <name type="scientific">Bacteroides pyogenes F0041</name>
    <dbReference type="NCBI Taxonomy" id="1321819"/>
    <lineage>
        <taxon>Bacteria</taxon>
        <taxon>Pseudomonadati</taxon>
        <taxon>Bacteroidota</taxon>
        <taxon>Bacteroidia</taxon>
        <taxon>Bacteroidales</taxon>
        <taxon>Bacteroidaceae</taxon>
        <taxon>Bacteroides</taxon>
    </lineage>
</organism>
<sequence length="40" mass="4413">MCSNLINSFCFFCIYVPEKNLCFVFINSWGGIATSADAEG</sequence>